<reference evidence="1 2" key="1">
    <citation type="submission" date="2020-07" db="EMBL/GenBank/DDBJ databases">
        <title>Bacterium isolated from marine sediment.</title>
        <authorList>
            <person name="Shang D."/>
            <person name="Du Z.-J."/>
        </authorList>
    </citation>
    <scope>NUCLEOTIDE SEQUENCE [LARGE SCALE GENOMIC DNA]</scope>
    <source>
        <strain evidence="1 2">S7007</strain>
    </source>
</reference>
<dbReference type="RefSeq" id="WP_182123685.1">
    <property type="nucleotide sequence ID" value="NZ_JACGLS010000001.1"/>
</dbReference>
<dbReference type="PROSITE" id="PS51257">
    <property type="entry name" value="PROKAR_LIPOPROTEIN"/>
    <property type="match status" value="1"/>
</dbReference>
<organism evidence="1 2">
    <name type="scientific">Tenacibaculum pelagium</name>
    <dbReference type="NCBI Taxonomy" id="2759527"/>
    <lineage>
        <taxon>Bacteria</taxon>
        <taxon>Pseudomonadati</taxon>
        <taxon>Bacteroidota</taxon>
        <taxon>Flavobacteriia</taxon>
        <taxon>Flavobacteriales</taxon>
        <taxon>Flavobacteriaceae</taxon>
        <taxon>Tenacibaculum</taxon>
    </lineage>
</organism>
<comment type="caution">
    <text evidence="1">The sequence shown here is derived from an EMBL/GenBank/DDBJ whole genome shotgun (WGS) entry which is preliminary data.</text>
</comment>
<name>A0A839AJ46_9FLAO</name>
<proteinExistence type="predicted"/>
<keyword evidence="2" id="KW-1185">Reference proteome</keyword>
<dbReference type="Proteomes" id="UP000563906">
    <property type="component" value="Unassembled WGS sequence"/>
</dbReference>
<evidence type="ECO:0000313" key="1">
    <source>
        <dbReference type="EMBL" id="MBA6155172.1"/>
    </source>
</evidence>
<dbReference type="EMBL" id="JACGLS010000001">
    <property type="protein sequence ID" value="MBA6155172.1"/>
    <property type="molecule type" value="Genomic_DNA"/>
</dbReference>
<gene>
    <name evidence="1" type="ORF">H3Z83_01355</name>
</gene>
<protein>
    <submittedName>
        <fullName evidence="1">DUF4252 domain-containing protein</fullName>
    </submittedName>
</protein>
<accession>A0A839AJ46</accession>
<dbReference type="AlphaFoldDB" id="A0A839AJ46"/>
<sequence length="193" mass="21977">MIKKAYILTVLMAVVLFTSCKKEQSLQGYLIETQEKKQFFRLDLSASLLSSYIQDNVSVEEKEAFNSIKKINIAFLPQNKASETEMKSEAKKIKEVMKNTDYKPLMRVNDKRGKGTIYYSGEADAIKEVIAVVYMKEFGVGVARVLGDKMNPGKMMEMLQKVKTEETGEGLVKIKDFFRKEMQTDTLMIAPKS</sequence>
<dbReference type="Pfam" id="PF14060">
    <property type="entry name" value="DUF4252"/>
    <property type="match status" value="1"/>
</dbReference>
<dbReference type="InterPro" id="IPR025348">
    <property type="entry name" value="DUF4252"/>
</dbReference>
<evidence type="ECO:0000313" key="2">
    <source>
        <dbReference type="Proteomes" id="UP000563906"/>
    </source>
</evidence>